<comment type="caution">
    <text evidence="1">The sequence shown here is derived from an EMBL/GenBank/DDBJ whole genome shotgun (WGS) entry which is preliminary data.</text>
</comment>
<evidence type="ECO:0000313" key="2">
    <source>
        <dbReference type="Proteomes" id="UP000238338"/>
    </source>
</evidence>
<reference evidence="1 2" key="1">
    <citation type="submission" date="2018-02" db="EMBL/GenBank/DDBJ databases">
        <title>Genomic Encyclopedia of Archaeal and Bacterial Type Strains, Phase II (KMG-II): from individual species to whole genera.</title>
        <authorList>
            <person name="Goeker M."/>
        </authorList>
    </citation>
    <scope>NUCLEOTIDE SEQUENCE [LARGE SCALE GENOMIC DNA]</scope>
    <source>
        <strain evidence="1 2">DSM 18921</strain>
    </source>
</reference>
<keyword evidence="2" id="KW-1185">Reference proteome</keyword>
<evidence type="ECO:0000313" key="1">
    <source>
        <dbReference type="EMBL" id="PQV53614.1"/>
    </source>
</evidence>
<dbReference type="InterPro" id="IPR036568">
    <property type="entry name" value="GGCT-like_sf"/>
</dbReference>
<dbReference type="Proteomes" id="UP000238338">
    <property type="component" value="Unassembled WGS sequence"/>
</dbReference>
<dbReference type="EMBL" id="PVEP01000014">
    <property type="protein sequence ID" value="PQV53614.1"/>
    <property type="molecule type" value="Genomic_DNA"/>
</dbReference>
<proteinExistence type="predicted"/>
<sequence length="212" mass="23383">MGYDTSAQVSDTLAPPRAAGSYRAMTDRHPAFFGYGSLVNRATHDYAPATPARLSGWRRVWRHTRLRDWPYLSAEPAEAEIDGLIAAVPGDDWATLDLREAAYRRHPLSHDRLTTAPGWAQRIEIYAVDEAHGLPPNAHPILLSYLDTVVQGFLREFGPAGVAGFFATTAGWCALLDDRAAPHYPRSQPTTTAERRLVDDHAEALGLTRLPS</sequence>
<dbReference type="CDD" id="cd06661">
    <property type="entry name" value="GGCT_like"/>
    <property type="match status" value="1"/>
</dbReference>
<protein>
    <recommendedName>
        <fullName evidence="3">Gamma-glutamyl AIG2-like cyclotransferase</fullName>
    </recommendedName>
</protein>
<dbReference type="InterPro" id="IPR013024">
    <property type="entry name" value="GGCT-like"/>
</dbReference>
<dbReference type="RefSeq" id="WP_342747727.1">
    <property type="nucleotide sequence ID" value="NZ_PVEP01000014.1"/>
</dbReference>
<accession>A0A2S8RYM8</accession>
<dbReference type="SUPFAM" id="SSF110857">
    <property type="entry name" value="Gamma-glutamyl cyclotransferase-like"/>
    <property type="match status" value="1"/>
</dbReference>
<evidence type="ECO:0008006" key="3">
    <source>
        <dbReference type="Google" id="ProtNLM"/>
    </source>
</evidence>
<gene>
    <name evidence="1" type="ORF">LX70_03936</name>
</gene>
<name>A0A2S8RYM8_9RHOB</name>
<dbReference type="AlphaFoldDB" id="A0A2S8RYM8"/>
<dbReference type="Gene3D" id="3.10.490.10">
    <property type="entry name" value="Gamma-glutamyl cyclotransferase-like"/>
    <property type="match status" value="1"/>
</dbReference>
<organism evidence="1 2">
    <name type="scientific">Albidovulum denitrificans</name>
    <dbReference type="NCBI Taxonomy" id="404881"/>
    <lineage>
        <taxon>Bacteria</taxon>
        <taxon>Pseudomonadati</taxon>
        <taxon>Pseudomonadota</taxon>
        <taxon>Alphaproteobacteria</taxon>
        <taxon>Rhodobacterales</taxon>
        <taxon>Paracoccaceae</taxon>
        <taxon>Albidovulum</taxon>
    </lineage>
</organism>